<evidence type="ECO:0000256" key="1">
    <source>
        <dbReference type="ARBA" id="ARBA00004141"/>
    </source>
</evidence>
<dbReference type="RefSeq" id="WP_209530236.1">
    <property type="nucleotide sequence ID" value="NZ_JAEEGA010000012.1"/>
</dbReference>
<feature type="transmembrane region" description="Helical" evidence="5">
    <location>
        <begin position="41"/>
        <end position="60"/>
    </location>
</feature>
<keyword evidence="8" id="KW-1185">Reference proteome</keyword>
<evidence type="ECO:0000313" key="7">
    <source>
        <dbReference type="EMBL" id="MBP1042756.1"/>
    </source>
</evidence>
<evidence type="ECO:0000256" key="3">
    <source>
        <dbReference type="ARBA" id="ARBA00022989"/>
    </source>
</evidence>
<evidence type="ECO:0000313" key="8">
    <source>
        <dbReference type="Proteomes" id="UP000674938"/>
    </source>
</evidence>
<accession>A0A940PFT7</accession>
<comment type="caution">
    <text evidence="7">The sequence shown here is derived from an EMBL/GenBank/DDBJ whole genome shotgun (WGS) entry which is preliminary data.</text>
</comment>
<organism evidence="7 8">
    <name type="scientific">Vagococcus allomyrinae</name>
    <dbReference type="NCBI Taxonomy" id="2794353"/>
    <lineage>
        <taxon>Bacteria</taxon>
        <taxon>Bacillati</taxon>
        <taxon>Bacillota</taxon>
        <taxon>Bacilli</taxon>
        <taxon>Lactobacillales</taxon>
        <taxon>Enterococcaceae</taxon>
        <taxon>Vagococcus</taxon>
    </lineage>
</organism>
<keyword evidence="2 5" id="KW-0812">Transmembrane</keyword>
<name>A0A940PFT7_9ENTE</name>
<sequence>MAWSKFILRTFSFLIDLVIVYLPILLICVLLLDIPFKLSEIYGQVILIAYSVLASDIFNGRTLGKKLARMITVYQDGVKAPLVKKGMREVTKLLYFLPYAGPIFVMISLCLLKVTGKALHDYLGESEVILENAALEGELR</sequence>
<evidence type="ECO:0000256" key="4">
    <source>
        <dbReference type="ARBA" id="ARBA00023136"/>
    </source>
</evidence>
<gene>
    <name evidence="7" type="ORF">I6N95_17195</name>
</gene>
<evidence type="ECO:0000256" key="5">
    <source>
        <dbReference type="SAM" id="Phobius"/>
    </source>
</evidence>
<dbReference type="InterPro" id="IPR010432">
    <property type="entry name" value="RDD"/>
</dbReference>
<dbReference type="Proteomes" id="UP000674938">
    <property type="component" value="Unassembled WGS sequence"/>
</dbReference>
<feature type="transmembrane region" description="Helical" evidence="5">
    <location>
        <begin position="93"/>
        <end position="114"/>
    </location>
</feature>
<evidence type="ECO:0000259" key="6">
    <source>
        <dbReference type="Pfam" id="PF06271"/>
    </source>
</evidence>
<dbReference type="GO" id="GO:0016020">
    <property type="term" value="C:membrane"/>
    <property type="evidence" value="ECO:0007669"/>
    <property type="project" value="UniProtKB-SubCell"/>
</dbReference>
<feature type="transmembrane region" description="Helical" evidence="5">
    <location>
        <begin position="12"/>
        <end position="35"/>
    </location>
</feature>
<proteinExistence type="predicted"/>
<keyword evidence="3 5" id="KW-1133">Transmembrane helix</keyword>
<reference evidence="7" key="1">
    <citation type="submission" date="2020-12" db="EMBL/GenBank/DDBJ databases">
        <title>Vagococcus allomyrinae sp. nov. and Enterococcus lavae sp. nov., isolated from the larvae of Allomyrina dichotoma.</title>
        <authorList>
            <person name="Lee S.D."/>
        </authorList>
    </citation>
    <scope>NUCLEOTIDE SEQUENCE</scope>
    <source>
        <strain evidence="7">BWB3-3</strain>
    </source>
</reference>
<dbReference type="AlphaFoldDB" id="A0A940PFT7"/>
<dbReference type="EMBL" id="JAEEGA010000012">
    <property type="protein sequence ID" value="MBP1042756.1"/>
    <property type="molecule type" value="Genomic_DNA"/>
</dbReference>
<dbReference type="Pfam" id="PF06271">
    <property type="entry name" value="RDD"/>
    <property type="match status" value="1"/>
</dbReference>
<evidence type="ECO:0000256" key="2">
    <source>
        <dbReference type="ARBA" id="ARBA00022692"/>
    </source>
</evidence>
<comment type="subcellular location">
    <subcellularLocation>
        <location evidence="1">Membrane</location>
        <topology evidence="1">Multi-pass membrane protein</topology>
    </subcellularLocation>
</comment>
<keyword evidence="4 5" id="KW-0472">Membrane</keyword>
<feature type="domain" description="RDD" evidence="6">
    <location>
        <begin position="8"/>
        <end position="124"/>
    </location>
</feature>
<protein>
    <submittedName>
        <fullName evidence="7">RDD family protein</fullName>
    </submittedName>
</protein>